<dbReference type="Pfam" id="PF03732">
    <property type="entry name" value="Retrotrans_gag"/>
    <property type="match status" value="1"/>
</dbReference>
<evidence type="ECO:0000313" key="3">
    <source>
        <dbReference type="Proteomes" id="UP000287651"/>
    </source>
</evidence>
<organism evidence="2 3">
    <name type="scientific">Ensete ventricosum</name>
    <name type="common">Abyssinian banana</name>
    <name type="synonym">Musa ensete</name>
    <dbReference type="NCBI Taxonomy" id="4639"/>
    <lineage>
        <taxon>Eukaryota</taxon>
        <taxon>Viridiplantae</taxon>
        <taxon>Streptophyta</taxon>
        <taxon>Embryophyta</taxon>
        <taxon>Tracheophyta</taxon>
        <taxon>Spermatophyta</taxon>
        <taxon>Magnoliopsida</taxon>
        <taxon>Liliopsida</taxon>
        <taxon>Zingiberales</taxon>
        <taxon>Musaceae</taxon>
        <taxon>Ensete</taxon>
    </lineage>
</organism>
<comment type="caution">
    <text evidence="2">The sequence shown here is derived from an EMBL/GenBank/DDBJ whole genome shotgun (WGS) entry which is preliminary data.</text>
</comment>
<protein>
    <recommendedName>
        <fullName evidence="1">Retrotransposon gag domain-containing protein</fullName>
    </recommendedName>
</protein>
<sequence>MALYGSSDALMHRAFPIILRGLAQMWYSKLRLSPVSSFDQLTREFELNFLASTRPKSFATMLLGLSQKDDEPLSHFVARFGIKI</sequence>
<gene>
    <name evidence="2" type="ORF">B296_00050092</name>
</gene>
<evidence type="ECO:0000313" key="2">
    <source>
        <dbReference type="EMBL" id="RRT53040.1"/>
    </source>
</evidence>
<accession>A0A426YMV6</accession>
<reference evidence="2 3" key="1">
    <citation type="journal article" date="2014" name="Agronomy (Basel)">
        <title>A Draft Genome Sequence for Ensete ventricosum, the Drought-Tolerant Tree Against Hunger.</title>
        <authorList>
            <person name="Harrison J."/>
            <person name="Moore K.A."/>
            <person name="Paszkiewicz K."/>
            <person name="Jones T."/>
            <person name="Grant M."/>
            <person name="Ambacheew D."/>
            <person name="Muzemil S."/>
            <person name="Studholme D.J."/>
        </authorList>
    </citation>
    <scope>NUCLEOTIDE SEQUENCE [LARGE SCALE GENOMIC DNA]</scope>
</reference>
<evidence type="ECO:0000259" key="1">
    <source>
        <dbReference type="Pfam" id="PF03732"/>
    </source>
</evidence>
<dbReference type="AlphaFoldDB" id="A0A426YMV6"/>
<dbReference type="Proteomes" id="UP000287651">
    <property type="component" value="Unassembled WGS sequence"/>
</dbReference>
<proteinExistence type="predicted"/>
<dbReference type="EMBL" id="AMZH03011346">
    <property type="protein sequence ID" value="RRT53040.1"/>
    <property type="molecule type" value="Genomic_DNA"/>
</dbReference>
<feature type="domain" description="Retrotransposon gag" evidence="1">
    <location>
        <begin position="14"/>
        <end position="80"/>
    </location>
</feature>
<dbReference type="InterPro" id="IPR005162">
    <property type="entry name" value="Retrotrans_gag_dom"/>
</dbReference>
<name>A0A426YMV6_ENSVE</name>